<proteinExistence type="predicted"/>
<accession>A0A0A8YKB6</accession>
<sequence>MQAAQGNSIRLSTSTDFQFTQPAAKRAYRLQQRAPDPDALSGNMAAGDLFQRCTAGQHHGDLELVLHILIVLLTPVSPSTARANSTRLPI</sequence>
<organism evidence="1">
    <name type="scientific">Arundo donax</name>
    <name type="common">Giant reed</name>
    <name type="synonym">Donax arundinaceus</name>
    <dbReference type="NCBI Taxonomy" id="35708"/>
    <lineage>
        <taxon>Eukaryota</taxon>
        <taxon>Viridiplantae</taxon>
        <taxon>Streptophyta</taxon>
        <taxon>Embryophyta</taxon>
        <taxon>Tracheophyta</taxon>
        <taxon>Spermatophyta</taxon>
        <taxon>Magnoliopsida</taxon>
        <taxon>Liliopsida</taxon>
        <taxon>Poales</taxon>
        <taxon>Poaceae</taxon>
        <taxon>PACMAD clade</taxon>
        <taxon>Arundinoideae</taxon>
        <taxon>Arundineae</taxon>
        <taxon>Arundo</taxon>
    </lineage>
</organism>
<name>A0A0A8YKB6_ARUDO</name>
<reference evidence="1" key="1">
    <citation type="submission" date="2014-09" db="EMBL/GenBank/DDBJ databases">
        <authorList>
            <person name="Magalhaes I.L.F."/>
            <person name="Oliveira U."/>
            <person name="Santos F.R."/>
            <person name="Vidigal T.H.D.A."/>
            <person name="Brescovit A.D."/>
            <person name="Santos A.J."/>
        </authorList>
    </citation>
    <scope>NUCLEOTIDE SEQUENCE</scope>
    <source>
        <tissue evidence="1">Shoot tissue taken approximately 20 cm above the soil surface</tissue>
    </source>
</reference>
<dbReference type="EMBL" id="GBRH01271892">
    <property type="protein sequence ID" value="JAD26003.1"/>
    <property type="molecule type" value="Transcribed_RNA"/>
</dbReference>
<protein>
    <submittedName>
        <fullName evidence="1">Uncharacterized protein</fullName>
    </submittedName>
</protein>
<dbReference type="AlphaFoldDB" id="A0A0A8YKB6"/>
<evidence type="ECO:0000313" key="1">
    <source>
        <dbReference type="EMBL" id="JAD26003.1"/>
    </source>
</evidence>
<reference evidence="1" key="2">
    <citation type="journal article" date="2015" name="Data Brief">
        <title>Shoot transcriptome of the giant reed, Arundo donax.</title>
        <authorList>
            <person name="Barrero R.A."/>
            <person name="Guerrero F.D."/>
            <person name="Moolhuijzen P."/>
            <person name="Goolsby J.A."/>
            <person name="Tidwell J."/>
            <person name="Bellgard S.E."/>
            <person name="Bellgard M.I."/>
        </authorList>
    </citation>
    <scope>NUCLEOTIDE SEQUENCE</scope>
    <source>
        <tissue evidence="1">Shoot tissue taken approximately 20 cm above the soil surface</tissue>
    </source>
</reference>